<protein>
    <recommendedName>
        <fullName evidence="3">Transposase putative helix-turn-helix domain-containing protein</fullName>
    </recommendedName>
</protein>
<name>A0A7S6RE67_9CYAN</name>
<dbReference type="Proteomes" id="UP000593846">
    <property type="component" value="Chromosome"/>
</dbReference>
<reference evidence="2" key="1">
    <citation type="submission" date="2020-10" db="EMBL/GenBank/DDBJ databases">
        <title>Genome-based taxonomic classification of the species Anabaenopsis elenkinii.</title>
        <authorList>
            <person name="Delbaje E."/>
            <person name="Andreote A.P.D."/>
            <person name="Pellegrinetti T.A."/>
            <person name="Cruz R.B."/>
            <person name="Branco L.H.Z."/>
            <person name="Fiore M.F."/>
        </authorList>
    </citation>
    <scope>NUCLEOTIDE SEQUENCE [LARGE SCALE GENOMIC DNA]</scope>
    <source>
        <strain evidence="2">CCIBt3563</strain>
    </source>
</reference>
<dbReference type="AlphaFoldDB" id="A0A7S6RE67"/>
<gene>
    <name evidence="1" type="ORF">IM676_01830</name>
</gene>
<organism evidence="1 2">
    <name type="scientific">Anabaenopsis elenkinii CCIBt3563</name>
    <dbReference type="NCBI Taxonomy" id="2779889"/>
    <lineage>
        <taxon>Bacteria</taxon>
        <taxon>Bacillati</taxon>
        <taxon>Cyanobacteriota</taxon>
        <taxon>Cyanophyceae</taxon>
        <taxon>Nostocales</taxon>
        <taxon>Nodulariaceae</taxon>
        <taxon>Anabaenopsis</taxon>
    </lineage>
</organism>
<evidence type="ECO:0000313" key="2">
    <source>
        <dbReference type="Proteomes" id="UP000593846"/>
    </source>
</evidence>
<dbReference type="EMBL" id="CP063311">
    <property type="protein sequence ID" value="QOV23120.1"/>
    <property type="molecule type" value="Genomic_DNA"/>
</dbReference>
<dbReference type="KEGG" id="aee:IM676_01830"/>
<evidence type="ECO:0008006" key="3">
    <source>
        <dbReference type="Google" id="ProtNLM"/>
    </source>
</evidence>
<proteinExistence type="predicted"/>
<sequence length="70" mass="8592">MFNLTCEFKLKPTQKQIAIFEEWLETHRRLANSYLFTNNRLHMLINANIVAWLMYHYEKQLNNWDCTQTL</sequence>
<evidence type="ECO:0000313" key="1">
    <source>
        <dbReference type="EMBL" id="QOV23120.1"/>
    </source>
</evidence>
<accession>A0A7S6RE67</accession>
<keyword evidence="2" id="KW-1185">Reference proteome</keyword>